<dbReference type="Proteomes" id="UP001249851">
    <property type="component" value="Unassembled WGS sequence"/>
</dbReference>
<keyword evidence="3" id="KW-1185">Reference proteome</keyword>
<proteinExistence type="predicted"/>
<reference evidence="2" key="2">
    <citation type="journal article" date="2023" name="Science">
        <title>Genomic signatures of disease resistance in endangered staghorn corals.</title>
        <authorList>
            <person name="Vollmer S.V."/>
            <person name="Selwyn J.D."/>
            <person name="Despard B.A."/>
            <person name="Roesel C.L."/>
        </authorList>
    </citation>
    <scope>NUCLEOTIDE SEQUENCE</scope>
    <source>
        <strain evidence="2">K2</strain>
    </source>
</reference>
<evidence type="ECO:0000313" key="2">
    <source>
        <dbReference type="EMBL" id="KAK2568726.1"/>
    </source>
</evidence>
<evidence type="ECO:0000256" key="1">
    <source>
        <dbReference type="SAM" id="MobiDB-lite"/>
    </source>
</evidence>
<gene>
    <name evidence="2" type="ORF">P5673_006724</name>
</gene>
<sequence length="128" mass="15087">MPLQHFTFDKKPDIRLVVYGHTVYKIKVTCRQSSNSLEPNLVALFPKLAEKERHVFHCKLSASYFYCLLLVTEYGQKNRHEVEEKDLKEFLRLQQMASEEDEDTDDSEQCEEHPSGLQRVFNSSFDEK</sequence>
<evidence type="ECO:0000313" key="3">
    <source>
        <dbReference type="Proteomes" id="UP001249851"/>
    </source>
</evidence>
<feature type="region of interest" description="Disordered" evidence="1">
    <location>
        <begin position="97"/>
        <end position="128"/>
    </location>
</feature>
<name>A0AAD9VBV3_ACRCE</name>
<dbReference type="AlphaFoldDB" id="A0AAD9VBV3"/>
<reference evidence="2" key="1">
    <citation type="journal article" date="2023" name="G3 (Bethesda)">
        <title>Whole genome assembly and annotation of the endangered Caribbean coral Acropora cervicornis.</title>
        <authorList>
            <person name="Selwyn J.D."/>
            <person name="Vollmer S.V."/>
        </authorList>
    </citation>
    <scope>NUCLEOTIDE SEQUENCE</scope>
    <source>
        <strain evidence="2">K2</strain>
    </source>
</reference>
<comment type="caution">
    <text evidence="2">The sequence shown here is derived from an EMBL/GenBank/DDBJ whole genome shotgun (WGS) entry which is preliminary data.</text>
</comment>
<accession>A0AAD9VBV3</accession>
<organism evidence="2 3">
    <name type="scientific">Acropora cervicornis</name>
    <name type="common">Staghorn coral</name>
    <dbReference type="NCBI Taxonomy" id="6130"/>
    <lineage>
        <taxon>Eukaryota</taxon>
        <taxon>Metazoa</taxon>
        <taxon>Cnidaria</taxon>
        <taxon>Anthozoa</taxon>
        <taxon>Hexacorallia</taxon>
        <taxon>Scleractinia</taxon>
        <taxon>Astrocoeniina</taxon>
        <taxon>Acroporidae</taxon>
        <taxon>Acropora</taxon>
    </lineage>
</organism>
<dbReference type="EMBL" id="JARQWQ010000011">
    <property type="protein sequence ID" value="KAK2568726.1"/>
    <property type="molecule type" value="Genomic_DNA"/>
</dbReference>
<protein>
    <submittedName>
        <fullName evidence="2">Uncharacterized protein</fullName>
    </submittedName>
</protein>
<feature type="compositionally biased region" description="Acidic residues" evidence="1">
    <location>
        <begin position="98"/>
        <end position="109"/>
    </location>
</feature>